<dbReference type="RefSeq" id="WP_187073316.1">
    <property type="nucleotide sequence ID" value="NZ_JACRYL010000029.1"/>
</dbReference>
<dbReference type="SUPFAM" id="SSF46689">
    <property type="entry name" value="Homeodomain-like"/>
    <property type="match status" value="1"/>
</dbReference>
<dbReference type="InterPro" id="IPR014710">
    <property type="entry name" value="RmlC-like_jellyroll"/>
</dbReference>
<dbReference type="SUPFAM" id="SSF51215">
    <property type="entry name" value="Regulatory protein AraC"/>
    <property type="match status" value="1"/>
</dbReference>
<gene>
    <name evidence="5" type="ORF">H7U22_20960</name>
</gene>
<dbReference type="InterPro" id="IPR003313">
    <property type="entry name" value="AraC-bd"/>
</dbReference>
<protein>
    <submittedName>
        <fullName evidence="5">Helix-turn-helix domain-containing protein</fullName>
    </submittedName>
</protein>
<dbReference type="PANTHER" id="PTHR43280">
    <property type="entry name" value="ARAC-FAMILY TRANSCRIPTIONAL REGULATOR"/>
    <property type="match status" value="1"/>
</dbReference>
<dbReference type="EMBL" id="JACRYL010000029">
    <property type="protein sequence ID" value="MBC6112900.1"/>
    <property type="molecule type" value="Genomic_DNA"/>
</dbReference>
<sequence length="294" mass="34239">MIKNSRIISHYHLHKDQPEKLQFEIYSLNDYLAKNVGHTHQPHVHSFYQMIWFMKGIGQHFVDFNAFEVSPNSIFFIAKNQIHFFDDNANYEGLIIHFNESFLGGSENDVDLLLKNIFNDFESDPFFNISKSDVGNLENLIAQLQQEIKTPENFAHKDYLKHLLKLFFISIERLGKRNNSKQLSIKSNSHIVFLKFRQLIESNFKHKHTVAEYASLLSISSKTLANYTKDIAFKSPLNLINDRVILEAKRLLCHSSLNVNEIGFQLGFADASYFVKFFKKQVNKSPTDFRKIVS</sequence>
<evidence type="ECO:0000313" key="5">
    <source>
        <dbReference type="EMBL" id="MBC6112900.1"/>
    </source>
</evidence>
<dbReference type="Proteomes" id="UP000652755">
    <property type="component" value="Unassembled WGS sequence"/>
</dbReference>
<dbReference type="Pfam" id="PF02311">
    <property type="entry name" value="AraC_binding"/>
    <property type="match status" value="1"/>
</dbReference>
<dbReference type="PRINTS" id="PR00032">
    <property type="entry name" value="HTHARAC"/>
</dbReference>
<keyword evidence="2" id="KW-0238">DNA-binding</keyword>
<feature type="domain" description="HTH araC/xylS-type" evidence="4">
    <location>
        <begin position="194"/>
        <end position="292"/>
    </location>
</feature>
<dbReference type="InterPro" id="IPR020449">
    <property type="entry name" value="Tscrpt_reg_AraC-type_HTH"/>
</dbReference>
<reference evidence="5 6" key="1">
    <citation type="submission" date="2020-08" db="EMBL/GenBank/DDBJ databases">
        <authorList>
            <person name="Sun Q."/>
            <person name="Inoue M."/>
        </authorList>
    </citation>
    <scope>NUCLEOTIDE SEQUENCE [LARGE SCALE GENOMIC DNA]</scope>
    <source>
        <strain evidence="5 6">CCM 8938</strain>
    </source>
</reference>
<dbReference type="Gene3D" id="2.60.120.10">
    <property type="entry name" value="Jelly Rolls"/>
    <property type="match status" value="1"/>
</dbReference>
<dbReference type="SMART" id="SM00342">
    <property type="entry name" value="HTH_ARAC"/>
    <property type="match status" value="1"/>
</dbReference>
<keyword evidence="6" id="KW-1185">Reference proteome</keyword>
<dbReference type="InterPro" id="IPR037923">
    <property type="entry name" value="HTH-like"/>
</dbReference>
<proteinExistence type="predicted"/>
<dbReference type="InterPro" id="IPR018060">
    <property type="entry name" value="HTH_AraC"/>
</dbReference>
<dbReference type="InterPro" id="IPR009057">
    <property type="entry name" value="Homeodomain-like_sf"/>
</dbReference>
<dbReference type="PANTHER" id="PTHR43280:SF32">
    <property type="entry name" value="TRANSCRIPTIONAL REGULATORY PROTEIN"/>
    <property type="match status" value="1"/>
</dbReference>
<comment type="caution">
    <text evidence="5">The sequence shown here is derived from an EMBL/GenBank/DDBJ whole genome shotgun (WGS) entry which is preliminary data.</text>
</comment>
<dbReference type="PROSITE" id="PS01124">
    <property type="entry name" value="HTH_ARAC_FAMILY_2"/>
    <property type="match status" value="1"/>
</dbReference>
<dbReference type="Gene3D" id="1.10.10.60">
    <property type="entry name" value="Homeodomain-like"/>
    <property type="match status" value="1"/>
</dbReference>
<accession>A0ABR7KY03</accession>
<organism evidence="5 6">
    <name type="scientific">Pedobacter fastidiosus</name>
    <dbReference type="NCBI Taxonomy" id="2765361"/>
    <lineage>
        <taxon>Bacteria</taxon>
        <taxon>Pseudomonadati</taxon>
        <taxon>Bacteroidota</taxon>
        <taxon>Sphingobacteriia</taxon>
        <taxon>Sphingobacteriales</taxon>
        <taxon>Sphingobacteriaceae</taxon>
        <taxon>Pedobacter</taxon>
    </lineage>
</organism>
<evidence type="ECO:0000313" key="6">
    <source>
        <dbReference type="Proteomes" id="UP000652755"/>
    </source>
</evidence>
<keyword evidence="3" id="KW-0804">Transcription</keyword>
<evidence type="ECO:0000256" key="3">
    <source>
        <dbReference type="ARBA" id="ARBA00023163"/>
    </source>
</evidence>
<evidence type="ECO:0000259" key="4">
    <source>
        <dbReference type="PROSITE" id="PS01124"/>
    </source>
</evidence>
<dbReference type="Pfam" id="PF12833">
    <property type="entry name" value="HTH_18"/>
    <property type="match status" value="1"/>
</dbReference>
<evidence type="ECO:0000256" key="2">
    <source>
        <dbReference type="ARBA" id="ARBA00023125"/>
    </source>
</evidence>
<evidence type="ECO:0000256" key="1">
    <source>
        <dbReference type="ARBA" id="ARBA00023015"/>
    </source>
</evidence>
<keyword evidence="1" id="KW-0805">Transcription regulation</keyword>
<name>A0ABR7KY03_9SPHI</name>